<evidence type="ECO:0000313" key="2">
    <source>
        <dbReference type="Proteomes" id="UP000023104"/>
    </source>
</evidence>
<evidence type="ECO:0008006" key="3">
    <source>
        <dbReference type="Google" id="ProtNLM"/>
    </source>
</evidence>
<name>A0ABP3BIE3_9BORD</name>
<dbReference type="Proteomes" id="UP000023104">
    <property type="component" value="Unassembled WGS sequence"/>
</dbReference>
<keyword evidence="2" id="KW-1185">Reference proteome</keyword>
<sequence length="38" mass="4337">MQFVQRVSGKPDEPSDEMVAIIGYSLLAKRFCQRLLLP</sequence>
<proteinExistence type="predicted"/>
<dbReference type="EMBL" id="JDTF01000004">
    <property type="protein sequence ID" value="EXX94138.1"/>
    <property type="molecule type" value="Genomic_DNA"/>
</dbReference>
<evidence type="ECO:0000313" key="1">
    <source>
        <dbReference type="EMBL" id="EXX94138.1"/>
    </source>
</evidence>
<accession>A0ABP3BIE3</accession>
<reference evidence="1 2" key="1">
    <citation type="submission" date="2014-02" db="EMBL/GenBank/DDBJ databases">
        <title>Whole Genome Sequencing Of Bordetella Holmesii, An Emerging Opportunistic Infection Of Humans.</title>
        <authorList>
            <person name="Tettelin H."/>
            <person name="Hooven T.A."/>
            <person name="Hine E."/>
            <person name="Su Q."/>
            <person name="Huard R.C."/>
            <person name="Della-Latta P."/>
            <person name="Daugherty S.C."/>
            <person name="Agrawal S."/>
            <person name="Sengamalay N."/>
            <person name="Tallon L.J."/>
            <person name="Sadzewicz L."/>
            <person name="Whittier S."/>
            <person name="Fraser C.M."/>
            <person name="Ratner A.J."/>
        </authorList>
    </citation>
    <scope>NUCLEOTIDE SEQUENCE [LARGE SCALE GENOMIC DNA]</scope>
    <source>
        <strain evidence="1 2">1058</strain>
    </source>
</reference>
<gene>
    <name evidence="1" type="ORF">D559_1547</name>
</gene>
<organism evidence="1 2">
    <name type="scientific">Bordetella holmesii 1058</name>
    <dbReference type="NCBI Taxonomy" id="1247648"/>
    <lineage>
        <taxon>Bacteria</taxon>
        <taxon>Pseudomonadati</taxon>
        <taxon>Pseudomonadota</taxon>
        <taxon>Betaproteobacteria</taxon>
        <taxon>Burkholderiales</taxon>
        <taxon>Alcaligenaceae</taxon>
        <taxon>Bordetella</taxon>
    </lineage>
</organism>
<protein>
    <recommendedName>
        <fullName evidence="3">N-acetyltransferase YedL</fullName>
    </recommendedName>
</protein>
<comment type="caution">
    <text evidence="1">The sequence shown here is derived from an EMBL/GenBank/DDBJ whole genome shotgun (WGS) entry which is preliminary data.</text>
</comment>